<gene>
    <name evidence="2" type="ORF">CKAH01_11340</name>
</gene>
<sequence>MGSFGGSRKGGQLASQQASRRQFRLDTEWNECCTKGRENLRMVVYGARGLKSLR</sequence>
<dbReference type="EMBL" id="VYYT01000004">
    <property type="protein sequence ID" value="KAK2779259.1"/>
    <property type="molecule type" value="Genomic_DNA"/>
</dbReference>
<evidence type="ECO:0000313" key="2">
    <source>
        <dbReference type="EMBL" id="KAK2779259.1"/>
    </source>
</evidence>
<accession>A0AAD9YUP6</accession>
<evidence type="ECO:0000256" key="1">
    <source>
        <dbReference type="SAM" id="MobiDB-lite"/>
    </source>
</evidence>
<name>A0AAD9YUP6_COLKA</name>
<proteinExistence type="predicted"/>
<reference evidence="2" key="1">
    <citation type="submission" date="2023-02" db="EMBL/GenBank/DDBJ databases">
        <title>Colletotrichum kahawae CIFC_Que2 genome sequencing and assembly.</title>
        <authorList>
            <person name="Baroncelli R."/>
        </authorList>
    </citation>
    <scope>NUCLEOTIDE SEQUENCE</scope>
    <source>
        <strain evidence="2">CIFC_Que2</strain>
    </source>
</reference>
<evidence type="ECO:0000313" key="3">
    <source>
        <dbReference type="Proteomes" id="UP001281614"/>
    </source>
</evidence>
<keyword evidence="3" id="KW-1185">Reference proteome</keyword>
<protein>
    <submittedName>
        <fullName evidence="2">Uncharacterized protein</fullName>
    </submittedName>
</protein>
<comment type="caution">
    <text evidence="2">The sequence shown here is derived from an EMBL/GenBank/DDBJ whole genome shotgun (WGS) entry which is preliminary data.</text>
</comment>
<dbReference type="Proteomes" id="UP001281614">
    <property type="component" value="Unassembled WGS sequence"/>
</dbReference>
<dbReference type="AlphaFoldDB" id="A0AAD9YUP6"/>
<organism evidence="2 3">
    <name type="scientific">Colletotrichum kahawae</name>
    <name type="common">Coffee berry disease fungus</name>
    <dbReference type="NCBI Taxonomy" id="34407"/>
    <lineage>
        <taxon>Eukaryota</taxon>
        <taxon>Fungi</taxon>
        <taxon>Dikarya</taxon>
        <taxon>Ascomycota</taxon>
        <taxon>Pezizomycotina</taxon>
        <taxon>Sordariomycetes</taxon>
        <taxon>Hypocreomycetidae</taxon>
        <taxon>Glomerellales</taxon>
        <taxon>Glomerellaceae</taxon>
        <taxon>Colletotrichum</taxon>
        <taxon>Colletotrichum gloeosporioides species complex</taxon>
    </lineage>
</organism>
<feature type="region of interest" description="Disordered" evidence="1">
    <location>
        <begin position="1"/>
        <end position="22"/>
    </location>
</feature>